<name>A0A7Y7J066_9PROT</name>
<organism evidence="2 3">
    <name type="scientific">Nguyenibacter vanlangensis</name>
    <dbReference type="NCBI Taxonomy" id="1216886"/>
    <lineage>
        <taxon>Bacteria</taxon>
        <taxon>Pseudomonadati</taxon>
        <taxon>Pseudomonadota</taxon>
        <taxon>Alphaproteobacteria</taxon>
        <taxon>Acetobacterales</taxon>
        <taxon>Acetobacteraceae</taxon>
        <taxon>Nguyenibacter</taxon>
    </lineage>
</organism>
<comment type="caution">
    <text evidence="2">The sequence shown here is derived from an EMBL/GenBank/DDBJ whole genome shotgun (WGS) entry which is preliminary data.</text>
</comment>
<dbReference type="AlphaFoldDB" id="A0A7Y7J066"/>
<feature type="compositionally biased region" description="Basic and acidic residues" evidence="1">
    <location>
        <begin position="1"/>
        <end position="12"/>
    </location>
</feature>
<feature type="non-terminal residue" evidence="2">
    <location>
        <position position="46"/>
    </location>
</feature>
<dbReference type="EMBL" id="JABXXP010001027">
    <property type="protein sequence ID" value="NVN13578.1"/>
    <property type="molecule type" value="Genomic_DNA"/>
</dbReference>
<sequence>MVERTAQKHPEHPGAAPDAAAAAGATGQLALPFVHHSRFDRADFVA</sequence>
<gene>
    <name evidence="2" type="ORF">HUK84_20975</name>
</gene>
<reference evidence="2 3" key="1">
    <citation type="submission" date="2020-06" db="EMBL/GenBank/DDBJ databases">
        <title>Description of novel acetic acid bacteria.</title>
        <authorList>
            <person name="Sombolestani A."/>
        </authorList>
    </citation>
    <scope>NUCLEOTIDE SEQUENCE [LARGE SCALE GENOMIC DNA]</scope>
    <source>
        <strain evidence="2 3">LMG 31431</strain>
    </source>
</reference>
<feature type="region of interest" description="Disordered" evidence="1">
    <location>
        <begin position="1"/>
        <end position="23"/>
    </location>
</feature>
<evidence type="ECO:0000313" key="3">
    <source>
        <dbReference type="Proteomes" id="UP000534870"/>
    </source>
</evidence>
<evidence type="ECO:0000256" key="1">
    <source>
        <dbReference type="SAM" id="MobiDB-lite"/>
    </source>
</evidence>
<accession>A0A7Y7J066</accession>
<protein>
    <submittedName>
        <fullName evidence="2">Uncharacterized protein</fullName>
    </submittedName>
</protein>
<feature type="compositionally biased region" description="Low complexity" evidence="1">
    <location>
        <begin position="13"/>
        <end position="23"/>
    </location>
</feature>
<evidence type="ECO:0000313" key="2">
    <source>
        <dbReference type="EMBL" id="NVN13578.1"/>
    </source>
</evidence>
<dbReference type="Proteomes" id="UP000534870">
    <property type="component" value="Unassembled WGS sequence"/>
</dbReference>
<proteinExistence type="predicted"/>